<comment type="similarity">
    <text evidence="3 10 13">Belongs to the IPP transferase family.</text>
</comment>
<comment type="caution">
    <text evidence="10">Lacks conserved residue(s) required for the propagation of feature annotation.</text>
</comment>
<dbReference type="GO" id="GO:0005524">
    <property type="term" value="F:ATP binding"/>
    <property type="evidence" value="ECO:0007669"/>
    <property type="project" value="UniProtKB-UniRule"/>
</dbReference>
<evidence type="ECO:0000256" key="12">
    <source>
        <dbReference type="RuleBase" id="RU003784"/>
    </source>
</evidence>
<keyword evidence="4 10" id="KW-0808">Transferase</keyword>
<evidence type="ECO:0000256" key="3">
    <source>
        <dbReference type="ARBA" id="ARBA00005842"/>
    </source>
</evidence>
<dbReference type="AlphaFoldDB" id="A0A5D0MPM8"/>
<dbReference type="InterPro" id="IPR018022">
    <property type="entry name" value="IPT"/>
</dbReference>
<accession>A0A5D0MPM8</accession>
<keyword evidence="7 10" id="KW-0067">ATP-binding</keyword>
<feature type="site" description="Interaction with substrate tRNA" evidence="10">
    <location>
        <position position="122"/>
    </location>
</feature>
<comment type="cofactor">
    <cofactor evidence="1 10">
        <name>Mg(2+)</name>
        <dbReference type="ChEBI" id="CHEBI:18420"/>
    </cofactor>
</comment>
<evidence type="ECO:0000256" key="11">
    <source>
        <dbReference type="RuleBase" id="RU003783"/>
    </source>
</evidence>
<feature type="binding site" evidence="10">
    <location>
        <begin position="11"/>
        <end position="16"/>
    </location>
    <ligand>
        <name>substrate</name>
    </ligand>
</feature>
<reference evidence="14 15" key="1">
    <citation type="submission" date="2019-08" db="EMBL/GenBank/DDBJ databases">
        <title>Genomic characterization of a novel candidate phylum (ARYD3) from a high temperature, high salinity tertiary oil reservoir in north central Oklahoma, USA.</title>
        <authorList>
            <person name="Youssef N.H."/>
            <person name="Yadav A."/>
            <person name="Elshahed M.S."/>
        </authorList>
    </citation>
    <scope>NUCLEOTIDE SEQUENCE [LARGE SCALE GENOMIC DNA]</scope>
    <source>
        <strain evidence="14">ARYD1</strain>
    </source>
</reference>
<dbReference type="Gene3D" id="1.10.20.140">
    <property type="match status" value="1"/>
</dbReference>
<dbReference type="InterPro" id="IPR027417">
    <property type="entry name" value="P-loop_NTPase"/>
</dbReference>
<dbReference type="Gene3D" id="3.40.50.300">
    <property type="entry name" value="P-loop containing nucleotide triphosphate hydrolases"/>
    <property type="match status" value="1"/>
</dbReference>
<comment type="caution">
    <text evidence="14">The sequence shown here is derived from an EMBL/GenBank/DDBJ whole genome shotgun (WGS) entry which is preliminary data.</text>
</comment>
<proteinExistence type="inferred from homology"/>
<evidence type="ECO:0000256" key="10">
    <source>
        <dbReference type="HAMAP-Rule" id="MF_00185"/>
    </source>
</evidence>
<evidence type="ECO:0000256" key="8">
    <source>
        <dbReference type="ARBA" id="ARBA00022842"/>
    </source>
</evidence>
<comment type="subunit">
    <text evidence="10">Monomer.</text>
</comment>
<feature type="site" description="Interaction with substrate tRNA" evidence="10">
    <location>
        <position position="100"/>
    </location>
</feature>
<dbReference type="PANTHER" id="PTHR11088">
    <property type="entry name" value="TRNA DIMETHYLALLYLTRANSFERASE"/>
    <property type="match status" value="1"/>
</dbReference>
<evidence type="ECO:0000256" key="6">
    <source>
        <dbReference type="ARBA" id="ARBA00022741"/>
    </source>
</evidence>
<feature type="binding site" evidence="10">
    <location>
        <begin position="9"/>
        <end position="16"/>
    </location>
    <ligand>
        <name>ATP</name>
        <dbReference type="ChEBI" id="CHEBI:30616"/>
    </ligand>
</feature>
<dbReference type="Proteomes" id="UP000323337">
    <property type="component" value="Unassembled WGS sequence"/>
</dbReference>
<evidence type="ECO:0000313" key="14">
    <source>
        <dbReference type="EMBL" id="TYB33490.1"/>
    </source>
</evidence>
<evidence type="ECO:0000256" key="9">
    <source>
        <dbReference type="ARBA" id="ARBA00049563"/>
    </source>
</evidence>
<keyword evidence="5 10" id="KW-0819">tRNA processing</keyword>
<keyword evidence="6 10" id="KW-0547">Nucleotide-binding</keyword>
<dbReference type="EC" id="2.5.1.75" evidence="10"/>
<evidence type="ECO:0000313" key="15">
    <source>
        <dbReference type="Proteomes" id="UP000323337"/>
    </source>
</evidence>
<dbReference type="InterPro" id="IPR039657">
    <property type="entry name" value="Dimethylallyltransferase"/>
</dbReference>
<name>A0A5D0MPM8_FLESI</name>
<evidence type="ECO:0000256" key="1">
    <source>
        <dbReference type="ARBA" id="ARBA00001946"/>
    </source>
</evidence>
<comment type="catalytic activity">
    <reaction evidence="9 10 11">
        <text>adenosine(37) in tRNA + dimethylallyl diphosphate = N(6)-dimethylallyladenosine(37) in tRNA + diphosphate</text>
        <dbReference type="Rhea" id="RHEA:26482"/>
        <dbReference type="Rhea" id="RHEA-COMP:10162"/>
        <dbReference type="Rhea" id="RHEA-COMP:10375"/>
        <dbReference type="ChEBI" id="CHEBI:33019"/>
        <dbReference type="ChEBI" id="CHEBI:57623"/>
        <dbReference type="ChEBI" id="CHEBI:74411"/>
        <dbReference type="ChEBI" id="CHEBI:74415"/>
        <dbReference type="EC" id="2.5.1.75"/>
    </reaction>
</comment>
<dbReference type="PANTHER" id="PTHR11088:SF60">
    <property type="entry name" value="TRNA DIMETHYLALLYLTRANSFERASE"/>
    <property type="match status" value="1"/>
</dbReference>
<evidence type="ECO:0000256" key="7">
    <source>
        <dbReference type="ARBA" id="ARBA00022840"/>
    </source>
</evidence>
<dbReference type="EMBL" id="VSIV01000140">
    <property type="protein sequence ID" value="TYB33490.1"/>
    <property type="molecule type" value="Genomic_DNA"/>
</dbReference>
<dbReference type="Pfam" id="PF01715">
    <property type="entry name" value="IPPT"/>
    <property type="match status" value="1"/>
</dbReference>
<dbReference type="HAMAP" id="MF_00185">
    <property type="entry name" value="IPP_trans"/>
    <property type="match status" value="1"/>
</dbReference>
<gene>
    <name evidence="10 14" type="primary">miaA</name>
    <name evidence="14" type="ORF">FXF49_06155</name>
</gene>
<organism evidence="14 15">
    <name type="scientific">Flexistipes sinusarabici</name>
    <dbReference type="NCBI Taxonomy" id="2352"/>
    <lineage>
        <taxon>Bacteria</taxon>
        <taxon>Pseudomonadati</taxon>
        <taxon>Deferribacterota</taxon>
        <taxon>Deferribacteres</taxon>
        <taxon>Deferribacterales</taxon>
        <taxon>Flexistipitaceae</taxon>
        <taxon>Flexistipes</taxon>
    </lineage>
</organism>
<evidence type="ECO:0000256" key="13">
    <source>
        <dbReference type="RuleBase" id="RU003785"/>
    </source>
</evidence>
<comment type="function">
    <text evidence="2 10 12">Catalyzes the transfer of a dimethylallyl group onto the adenine at position 37 in tRNAs that read codons beginning with uridine, leading to the formation of N6-(dimethylallyl)adenosine (i(6)A).</text>
</comment>
<evidence type="ECO:0000256" key="5">
    <source>
        <dbReference type="ARBA" id="ARBA00022694"/>
    </source>
</evidence>
<keyword evidence="8 10" id="KW-0460">Magnesium</keyword>
<evidence type="ECO:0000256" key="2">
    <source>
        <dbReference type="ARBA" id="ARBA00003213"/>
    </source>
</evidence>
<dbReference type="RefSeq" id="WP_303701037.1">
    <property type="nucleotide sequence ID" value="NZ_VSIV01000140.1"/>
</dbReference>
<protein>
    <recommendedName>
        <fullName evidence="10">tRNA dimethylallyltransferase</fullName>
        <ecNumber evidence="10">2.5.1.75</ecNumber>
    </recommendedName>
    <alternativeName>
        <fullName evidence="10">Dimethylallyl diphosphate:tRNA dimethylallyltransferase</fullName>
        <shortName evidence="10">DMAPP:tRNA dimethylallyltransferase</shortName>
        <shortName evidence="10">DMATase</shortName>
    </alternativeName>
    <alternativeName>
        <fullName evidence="10">Isopentenyl-diphosphate:tRNA isopentenyltransferase</fullName>
        <shortName evidence="10">IPP transferase</shortName>
        <shortName evidence="10">IPPT</shortName>
        <shortName evidence="10">IPTase</shortName>
    </alternativeName>
</protein>
<sequence length="305" mass="35597">MKNIPIITGVTATGKTAFVNKLSERVPVEVINADAFQVYKYMDIGTAKPSKKELSEVKHHLIDILYPDEHYSAGIFFQKAQQLIADILNREKIPVIIGGTGLYVETLTNGIFNGPAKDIKLREKYRKEIKKNGANNLYKRLEEIDPEYALRISANDKNRIIRALEVYDISGLNFTRSHELFHQPPKFKYDVFVFTTERSVLYERINARVEKMFERGWTGEVKKLLEKGYTTDMQSFSAIGYREAARYLDGEMSFEDLLKTIKKRTRNFAKRQLTWFRHMRDLKYIDIMDKLVLKELEDYIAKNCQ</sequence>
<dbReference type="NCBIfam" id="TIGR00174">
    <property type="entry name" value="miaA"/>
    <property type="match status" value="1"/>
</dbReference>
<dbReference type="GO" id="GO:0006400">
    <property type="term" value="P:tRNA modification"/>
    <property type="evidence" value="ECO:0007669"/>
    <property type="project" value="TreeGrafter"/>
</dbReference>
<dbReference type="SUPFAM" id="SSF52540">
    <property type="entry name" value="P-loop containing nucleoside triphosphate hydrolases"/>
    <property type="match status" value="2"/>
</dbReference>
<dbReference type="GO" id="GO:0052381">
    <property type="term" value="F:tRNA dimethylallyltransferase activity"/>
    <property type="evidence" value="ECO:0007669"/>
    <property type="project" value="UniProtKB-UniRule"/>
</dbReference>
<evidence type="ECO:0000256" key="4">
    <source>
        <dbReference type="ARBA" id="ARBA00022679"/>
    </source>
</evidence>